<keyword evidence="1" id="KW-0443">Lipid metabolism</keyword>
<protein>
    <recommendedName>
        <fullName evidence="2">PNPLA domain-containing protein</fullName>
    </recommendedName>
</protein>
<dbReference type="PROSITE" id="PS51635">
    <property type="entry name" value="PNPLA"/>
    <property type="match status" value="1"/>
</dbReference>
<accession>A0A6C0BT47</accession>
<dbReference type="Pfam" id="PF01734">
    <property type="entry name" value="Patatin"/>
    <property type="match status" value="1"/>
</dbReference>
<evidence type="ECO:0000259" key="2">
    <source>
        <dbReference type="PROSITE" id="PS51635"/>
    </source>
</evidence>
<sequence>MNIEHIVFSGGGPVGLSQTSSINYLLKENYIDINNIKTVYGVSIGYINALCVALKYDFKDIMNYIIYRPWEKIFNIKPSTAIYNIITKKGIFGTELWEKSLSPLLLAKNFTTDVTLRELFEKTNIELHGITTDINEFKTVDFSYKTHPDLKIVDAVHMTCALPLLFTPPYIDNTLYLDGGTTNNFPLDLCIKNSNIENTDTILAFKNLHKPTFITKLDDTSDISEIFSTLIKKLTRKIHDNNDNNIKHIINLYTQGIDVYSMTSLLDKNNRKLLLDKGEEYTRLFLEYHSILNN</sequence>
<evidence type="ECO:0000256" key="1">
    <source>
        <dbReference type="ARBA" id="ARBA00023098"/>
    </source>
</evidence>
<dbReference type="EMBL" id="MN739233">
    <property type="protein sequence ID" value="QHS94794.1"/>
    <property type="molecule type" value="Genomic_DNA"/>
</dbReference>
<evidence type="ECO:0000313" key="3">
    <source>
        <dbReference type="EMBL" id="QHS94794.1"/>
    </source>
</evidence>
<organism evidence="3">
    <name type="scientific">viral metagenome</name>
    <dbReference type="NCBI Taxonomy" id="1070528"/>
    <lineage>
        <taxon>unclassified sequences</taxon>
        <taxon>metagenomes</taxon>
        <taxon>organismal metagenomes</taxon>
    </lineage>
</organism>
<dbReference type="Gene3D" id="3.40.1090.10">
    <property type="entry name" value="Cytosolic phospholipase A2 catalytic domain"/>
    <property type="match status" value="2"/>
</dbReference>
<reference evidence="3" key="1">
    <citation type="journal article" date="2020" name="Nature">
        <title>Giant virus diversity and host interactions through global metagenomics.</title>
        <authorList>
            <person name="Schulz F."/>
            <person name="Roux S."/>
            <person name="Paez-Espino D."/>
            <person name="Jungbluth S."/>
            <person name="Walsh D.A."/>
            <person name="Denef V.J."/>
            <person name="McMahon K.D."/>
            <person name="Konstantinidis K.T."/>
            <person name="Eloe-Fadrosh E.A."/>
            <person name="Kyrpides N.C."/>
            <person name="Woyke T."/>
        </authorList>
    </citation>
    <scope>NUCLEOTIDE SEQUENCE</scope>
    <source>
        <strain evidence="3">GVMAG-M-3300018428-16</strain>
    </source>
</reference>
<dbReference type="GO" id="GO:0006629">
    <property type="term" value="P:lipid metabolic process"/>
    <property type="evidence" value="ECO:0007669"/>
    <property type="project" value="UniProtKB-KW"/>
</dbReference>
<dbReference type="InterPro" id="IPR002641">
    <property type="entry name" value="PNPLA_dom"/>
</dbReference>
<dbReference type="SUPFAM" id="SSF52151">
    <property type="entry name" value="FabD/lysophospholipase-like"/>
    <property type="match status" value="1"/>
</dbReference>
<dbReference type="InterPro" id="IPR016035">
    <property type="entry name" value="Acyl_Trfase/lysoPLipase"/>
</dbReference>
<dbReference type="AlphaFoldDB" id="A0A6C0BT47"/>
<dbReference type="PANTHER" id="PTHR46394:SF1">
    <property type="entry name" value="PNPLA DOMAIN-CONTAINING PROTEIN"/>
    <property type="match status" value="1"/>
</dbReference>
<dbReference type="PANTHER" id="PTHR46394">
    <property type="entry name" value="ANNEXIN"/>
    <property type="match status" value="1"/>
</dbReference>
<name>A0A6C0BT47_9ZZZZ</name>
<proteinExistence type="predicted"/>
<dbReference type="InterPro" id="IPR052580">
    <property type="entry name" value="Lipid_Hydrolase"/>
</dbReference>
<feature type="domain" description="PNPLA" evidence="2">
    <location>
        <begin position="6"/>
        <end position="191"/>
    </location>
</feature>